<comment type="caution">
    <text evidence="3">The sequence shown here is derived from an EMBL/GenBank/DDBJ whole genome shotgun (WGS) entry which is preliminary data.</text>
</comment>
<dbReference type="InterPro" id="IPR000182">
    <property type="entry name" value="GNAT_dom"/>
</dbReference>
<gene>
    <name evidence="3" type="ORF">WAX74_05430</name>
</gene>
<dbReference type="PANTHER" id="PTHR13947:SF37">
    <property type="entry name" value="LD18367P"/>
    <property type="match status" value="1"/>
</dbReference>
<sequence length="173" mass="19946">MESVITIDTLKEHEKDIVRQLLVESYSQFKSSYMNVQDWLDYAKDLKESVDNPAVDKILVARDGETLLGTLQLFTNSNAAYGRPELEIHSPIIRMLAVSPNARGKGIAQALLKESIHYAREKNSKHVYLHTSDKMTSAIRLYEWLGFKRDTSKEFKKLNFIVKCYRYDLLGDN</sequence>
<dbReference type="PROSITE" id="PS51186">
    <property type="entry name" value="GNAT"/>
    <property type="match status" value="1"/>
</dbReference>
<proteinExistence type="predicted"/>
<protein>
    <submittedName>
        <fullName evidence="3">GNAT family N-acetyltransferase</fullName>
    </submittedName>
</protein>
<dbReference type="PANTHER" id="PTHR13947">
    <property type="entry name" value="GNAT FAMILY N-ACETYLTRANSFERASE"/>
    <property type="match status" value="1"/>
</dbReference>
<evidence type="ECO:0000313" key="4">
    <source>
        <dbReference type="Proteomes" id="UP001364890"/>
    </source>
</evidence>
<evidence type="ECO:0000313" key="3">
    <source>
        <dbReference type="EMBL" id="MEI4769102.1"/>
    </source>
</evidence>
<keyword evidence="4" id="KW-1185">Reference proteome</keyword>
<dbReference type="CDD" id="cd04301">
    <property type="entry name" value="NAT_SF"/>
    <property type="match status" value="1"/>
</dbReference>
<dbReference type="InterPro" id="IPR050769">
    <property type="entry name" value="NAT_camello-type"/>
</dbReference>
<organism evidence="3 4">
    <name type="scientific">Psychrobacillus mangrovi</name>
    <dbReference type="NCBI Taxonomy" id="3117745"/>
    <lineage>
        <taxon>Bacteria</taxon>
        <taxon>Bacillati</taxon>
        <taxon>Bacillota</taxon>
        <taxon>Bacilli</taxon>
        <taxon>Bacillales</taxon>
        <taxon>Bacillaceae</taxon>
        <taxon>Psychrobacillus</taxon>
    </lineage>
</organism>
<accession>A0ABU8F263</accession>
<keyword evidence="1" id="KW-0808">Transferase</keyword>
<dbReference type="Gene3D" id="3.40.630.30">
    <property type="match status" value="1"/>
</dbReference>
<evidence type="ECO:0000256" key="1">
    <source>
        <dbReference type="ARBA" id="ARBA00022679"/>
    </source>
</evidence>
<evidence type="ECO:0000259" key="2">
    <source>
        <dbReference type="PROSITE" id="PS51186"/>
    </source>
</evidence>
<dbReference type="EMBL" id="JBAWSY010000002">
    <property type="protein sequence ID" value="MEI4769102.1"/>
    <property type="molecule type" value="Genomic_DNA"/>
</dbReference>
<dbReference type="InterPro" id="IPR016181">
    <property type="entry name" value="Acyl_CoA_acyltransferase"/>
</dbReference>
<reference evidence="3 4" key="1">
    <citation type="submission" date="2024-01" db="EMBL/GenBank/DDBJ databases">
        <title>Seven novel Bacillus-like species.</title>
        <authorList>
            <person name="Liu G."/>
        </authorList>
    </citation>
    <scope>NUCLEOTIDE SEQUENCE [LARGE SCALE GENOMIC DNA]</scope>
    <source>
        <strain evidence="3 4">FJAT-51614</strain>
    </source>
</reference>
<dbReference type="Pfam" id="PF00583">
    <property type="entry name" value="Acetyltransf_1"/>
    <property type="match status" value="1"/>
</dbReference>
<dbReference type="RefSeq" id="WP_336496646.1">
    <property type="nucleotide sequence ID" value="NZ_JBAWSY010000002.1"/>
</dbReference>
<dbReference type="SUPFAM" id="SSF55729">
    <property type="entry name" value="Acyl-CoA N-acyltransferases (Nat)"/>
    <property type="match status" value="1"/>
</dbReference>
<name>A0ABU8F263_9BACI</name>
<dbReference type="Proteomes" id="UP001364890">
    <property type="component" value="Unassembled WGS sequence"/>
</dbReference>
<feature type="domain" description="N-acetyltransferase" evidence="2">
    <location>
        <begin position="5"/>
        <end position="168"/>
    </location>
</feature>